<dbReference type="Pfam" id="PF00266">
    <property type="entry name" value="Aminotran_5"/>
    <property type="match status" value="1"/>
</dbReference>
<dbReference type="EMBL" id="MJIH01000001">
    <property type="protein sequence ID" value="OLR65065.1"/>
    <property type="molecule type" value="Genomic_DNA"/>
</dbReference>
<gene>
    <name evidence="4" type="ORF">BIV18_05820</name>
</gene>
<dbReference type="Gene3D" id="3.90.1150.10">
    <property type="entry name" value="Aspartate Aminotransferase, domain 1"/>
    <property type="match status" value="1"/>
</dbReference>
<sequence>MNNYPKGKFFSDELMAEIKDKFYYVDECPVMGKRLFFDNAGGSFRLKEAVKVQSELEKIPDCPERTHEVSYYLQKKMQEGEDAFRIILNAGNKGSIVTSLTASQAMFKIVGTIAESVKGDNIVTSVLEHPSAFDAARYFAEKTGRELRVAKSNPLNGKVDPREVAKLIDENTVLLSIMYASNLTGGIFDIEEIVKEARKIKKDLYIVIDAVQHAPHGIIDLQKYNIDGINFGMYKFYGTRGSGLGYVSDRVSKFRHEKLIHREDEVWALGTPVPSQFAVIKAIFDYVSWIGSKFTDSKDKREIFVEGMNRIKLQERALLNRLLNGSEKVKGLRNQENVKVFVDSKDLTTRDLIIAMGFTNINCATAAKEYEKRKVIVAPRLESSMYSKRMLESFDIKDGVLRVSPLHCNSSDDIDRFLEITKEIAKI</sequence>
<reference evidence="4 5" key="1">
    <citation type="journal article" date="2016" name="Appl. Environ. Microbiol.">
        <title>Function and Phylogeny of Bacterial Butyryl Coenzyme A:Acetate Transferases and Their Diversity in the Proximal Colon of Swine.</title>
        <authorList>
            <person name="Trachsel J."/>
            <person name="Bayles D.O."/>
            <person name="Looft T."/>
            <person name="Levine U.Y."/>
            <person name="Allen H.K."/>
        </authorList>
    </citation>
    <scope>NUCLEOTIDE SEQUENCE [LARGE SCALE GENOMIC DNA]</scope>
    <source>
        <strain evidence="4 5">35-6-1</strain>
    </source>
</reference>
<dbReference type="InterPro" id="IPR015422">
    <property type="entry name" value="PyrdxlP-dep_Trfase_small"/>
</dbReference>
<dbReference type="InterPro" id="IPR000192">
    <property type="entry name" value="Aminotrans_V_dom"/>
</dbReference>
<evidence type="ECO:0000313" key="5">
    <source>
        <dbReference type="Proteomes" id="UP000187166"/>
    </source>
</evidence>
<dbReference type="Gene3D" id="3.40.640.10">
    <property type="entry name" value="Type I PLP-dependent aspartate aminotransferase-like (Major domain)"/>
    <property type="match status" value="1"/>
</dbReference>
<protein>
    <submittedName>
        <fullName evidence="4">Aminotransferase</fullName>
    </submittedName>
</protein>
<dbReference type="PANTHER" id="PTHR43586">
    <property type="entry name" value="CYSTEINE DESULFURASE"/>
    <property type="match status" value="1"/>
</dbReference>
<organism evidence="4 5">
    <name type="scientific">Peptoniphilus porci</name>
    <dbReference type="NCBI Taxonomy" id="2652280"/>
    <lineage>
        <taxon>Bacteria</taxon>
        <taxon>Bacillati</taxon>
        <taxon>Bacillota</taxon>
        <taxon>Tissierellia</taxon>
        <taxon>Tissierellales</taxon>
        <taxon>Peptoniphilaceae</taxon>
        <taxon>Peptoniphilus</taxon>
    </lineage>
</organism>
<feature type="domain" description="Aminotransferase class V" evidence="3">
    <location>
        <begin position="36"/>
        <end position="291"/>
    </location>
</feature>
<dbReference type="InterPro" id="IPR015424">
    <property type="entry name" value="PyrdxlP-dep_Trfase"/>
</dbReference>
<name>A0A1U7M072_9FIRM</name>
<dbReference type="Proteomes" id="UP000187166">
    <property type="component" value="Unassembled WGS sequence"/>
</dbReference>
<keyword evidence="2" id="KW-0663">Pyridoxal phosphate</keyword>
<dbReference type="SUPFAM" id="SSF53383">
    <property type="entry name" value="PLP-dependent transferases"/>
    <property type="match status" value="1"/>
</dbReference>
<dbReference type="InterPro" id="IPR015421">
    <property type="entry name" value="PyrdxlP-dep_Trfase_major"/>
</dbReference>
<comment type="caution">
    <text evidence="4">The sequence shown here is derived from an EMBL/GenBank/DDBJ whole genome shotgun (WGS) entry which is preliminary data.</text>
</comment>
<dbReference type="AlphaFoldDB" id="A0A1U7M072"/>
<keyword evidence="4" id="KW-0032">Aminotransferase</keyword>
<evidence type="ECO:0000313" key="4">
    <source>
        <dbReference type="EMBL" id="OLR65065.1"/>
    </source>
</evidence>
<keyword evidence="4" id="KW-0808">Transferase</keyword>
<keyword evidence="5" id="KW-1185">Reference proteome</keyword>
<dbReference type="PANTHER" id="PTHR43586:SF8">
    <property type="entry name" value="CYSTEINE DESULFURASE 1, CHLOROPLASTIC"/>
    <property type="match status" value="1"/>
</dbReference>
<evidence type="ECO:0000259" key="3">
    <source>
        <dbReference type="Pfam" id="PF00266"/>
    </source>
</evidence>
<dbReference type="STRING" id="1465756.BIV18_05820"/>
<evidence type="ECO:0000256" key="1">
    <source>
        <dbReference type="ARBA" id="ARBA00001933"/>
    </source>
</evidence>
<accession>A0A1U7M072</accession>
<evidence type="ECO:0000256" key="2">
    <source>
        <dbReference type="ARBA" id="ARBA00022898"/>
    </source>
</evidence>
<comment type="cofactor">
    <cofactor evidence="1">
        <name>pyridoxal 5'-phosphate</name>
        <dbReference type="ChEBI" id="CHEBI:597326"/>
    </cofactor>
</comment>
<dbReference type="GO" id="GO:0008483">
    <property type="term" value="F:transaminase activity"/>
    <property type="evidence" value="ECO:0007669"/>
    <property type="project" value="UniProtKB-KW"/>
</dbReference>
<proteinExistence type="predicted"/>